<name>A0A5A7SRE1_CUCMM</name>
<comment type="caution">
    <text evidence="1">The sequence shown here is derived from an EMBL/GenBank/DDBJ whole genome shotgun (WGS) entry which is preliminary data.</text>
</comment>
<protein>
    <submittedName>
        <fullName evidence="1">Uncharacterized protein</fullName>
    </submittedName>
</protein>
<dbReference type="EMBL" id="SSTE01021884">
    <property type="protein sequence ID" value="KAA0031957.1"/>
    <property type="molecule type" value="Genomic_DNA"/>
</dbReference>
<dbReference type="Proteomes" id="UP000321947">
    <property type="component" value="Unassembled WGS sequence"/>
</dbReference>
<reference evidence="3 4" key="1">
    <citation type="submission" date="2019-08" db="EMBL/GenBank/DDBJ databases">
        <title>Draft genome sequences of two oriental melons (Cucumis melo L. var makuwa).</title>
        <authorList>
            <person name="Kwon S.-Y."/>
        </authorList>
    </citation>
    <scope>NUCLEOTIDE SEQUENCE [LARGE SCALE GENOMIC DNA]</scope>
    <source>
        <strain evidence="4">cv. Chang Bougi</strain>
        <strain evidence="3">cv. SW 3</strain>
        <tissue evidence="1">Leaf</tissue>
    </source>
</reference>
<evidence type="ECO:0000313" key="1">
    <source>
        <dbReference type="EMBL" id="KAA0031957.1"/>
    </source>
</evidence>
<evidence type="ECO:0000313" key="4">
    <source>
        <dbReference type="Proteomes" id="UP000321947"/>
    </source>
</evidence>
<organism evidence="1 3">
    <name type="scientific">Cucumis melo var. makuwa</name>
    <name type="common">Oriental melon</name>
    <dbReference type="NCBI Taxonomy" id="1194695"/>
    <lineage>
        <taxon>Eukaryota</taxon>
        <taxon>Viridiplantae</taxon>
        <taxon>Streptophyta</taxon>
        <taxon>Embryophyta</taxon>
        <taxon>Tracheophyta</taxon>
        <taxon>Spermatophyta</taxon>
        <taxon>Magnoliopsida</taxon>
        <taxon>eudicotyledons</taxon>
        <taxon>Gunneridae</taxon>
        <taxon>Pentapetalae</taxon>
        <taxon>rosids</taxon>
        <taxon>fabids</taxon>
        <taxon>Cucurbitales</taxon>
        <taxon>Cucurbitaceae</taxon>
        <taxon>Benincaseae</taxon>
        <taxon>Cucumis</taxon>
    </lineage>
</organism>
<gene>
    <name evidence="2" type="ORF">E5676_scaffold96G00350</name>
    <name evidence="1" type="ORF">E6C27_scaffold134G00390</name>
</gene>
<sequence>MTKGFTNGGKAIPSPLSVDLGYSGPFGSIQTSLLDGNGVLYIGRFSFTCLLANLFSSNLLDVNEKDLLRFNHGTIRAFRLLFVPKVSCKSLTPLNPQFLPRDTYSTLQPLEHDSFCTAVNSSHQTDSGAPSERVLFCRKILFSLVTRYCRPPRRTLPCQLPQSLPPTNSPPLPPSESLISVVLLAYSETEQWFSS</sequence>
<accession>A0A5A7SRE1</accession>
<dbReference type="Proteomes" id="UP000321393">
    <property type="component" value="Unassembled WGS sequence"/>
</dbReference>
<evidence type="ECO:0000313" key="3">
    <source>
        <dbReference type="Proteomes" id="UP000321393"/>
    </source>
</evidence>
<evidence type="ECO:0000313" key="2">
    <source>
        <dbReference type="EMBL" id="TYK16778.1"/>
    </source>
</evidence>
<proteinExistence type="predicted"/>
<dbReference type="EMBL" id="SSTD01008275">
    <property type="protein sequence ID" value="TYK16778.1"/>
    <property type="molecule type" value="Genomic_DNA"/>
</dbReference>
<dbReference type="AlphaFoldDB" id="A0A5A7SRE1"/>